<protein>
    <submittedName>
        <fullName evidence="1">Uncharacterized protein</fullName>
    </submittedName>
</protein>
<proteinExistence type="predicted"/>
<name>K0RH43_THAOC</name>
<comment type="caution">
    <text evidence="1">The sequence shown here is derived from an EMBL/GenBank/DDBJ whole genome shotgun (WGS) entry which is preliminary data.</text>
</comment>
<dbReference type="Proteomes" id="UP000266841">
    <property type="component" value="Unassembled WGS sequence"/>
</dbReference>
<dbReference type="OrthoDB" id="435382at2759"/>
<sequence>MAVTIAKVADLSPLFESLDELPQEALNKGPALYSPDCVSIISSLLFIEEMWEPGQCLLDCLKHFFSKYSCKGHNLFLLELLISHIEECGPVQKLRFAVGDRVECYMGHEQGWQRGKVNSLWARHPDHSFGQMLNPYEVLLDGAGGESGRMIYAPGDTDQCIRLPMEFPPTRFVRGDTVIAITVQGWVEGTIISQWQKHPVLQKWCPYLIEVEDGIVEGNIVSAPEDTDIFVRAVTDNFVPNQME</sequence>
<dbReference type="AlphaFoldDB" id="K0RH43"/>
<evidence type="ECO:0000313" key="2">
    <source>
        <dbReference type="Proteomes" id="UP000266841"/>
    </source>
</evidence>
<gene>
    <name evidence="1" type="ORF">THAOC_33040</name>
</gene>
<accession>K0RH43</accession>
<keyword evidence="2" id="KW-1185">Reference proteome</keyword>
<dbReference type="EMBL" id="AGNL01046176">
    <property type="protein sequence ID" value="EJK48186.1"/>
    <property type="molecule type" value="Genomic_DNA"/>
</dbReference>
<reference evidence="1 2" key="1">
    <citation type="journal article" date="2012" name="Genome Biol.">
        <title>Genome and low-iron response of an oceanic diatom adapted to chronic iron limitation.</title>
        <authorList>
            <person name="Lommer M."/>
            <person name="Specht M."/>
            <person name="Roy A.S."/>
            <person name="Kraemer L."/>
            <person name="Andreson R."/>
            <person name="Gutowska M.A."/>
            <person name="Wolf J."/>
            <person name="Bergner S.V."/>
            <person name="Schilhabel M.B."/>
            <person name="Klostermeier U.C."/>
            <person name="Beiko R.G."/>
            <person name="Rosenstiel P."/>
            <person name="Hippler M."/>
            <person name="Laroche J."/>
        </authorList>
    </citation>
    <scope>NUCLEOTIDE SEQUENCE [LARGE SCALE GENOMIC DNA]</scope>
    <source>
        <strain evidence="1 2">CCMP1005</strain>
    </source>
</reference>
<evidence type="ECO:0000313" key="1">
    <source>
        <dbReference type="EMBL" id="EJK48186.1"/>
    </source>
</evidence>
<organism evidence="1 2">
    <name type="scientific">Thalassiosira oceanica</name>
    <name type="common">Marine diatom</name>
    <dbReference type="NCBI Taxonomy" id="159749"/>
    <lineage>
        <taxon>Eukaryota</taxon>
        <taxon>Sar</taxon>
        <taxon>Stramenopiles</taxon>
        <taxon>Ochrophyta</taxon>
        <taxon>Bacillariophyta</taxon>
        <taxon>Coscinodiscophyceae</taxon>
        <taxon>Thalassiosirophycidae</taxon>
        <taxon>Thalassiosirales</taxon>
        <taxon>Thalassiosiraceae</taxon>
        <taxon>Thalassiosira</taxon>
    </lineage>
</organism>